<accession>A0A6C0LKT7</accession>
<dbReference type="AlphaFoldDB" id="A0A6C0LKT7"/>
<name>A0A6C0LKT7_9ZZZZ</name>
<protein>
    <submittedName>
        <fullName evidence="1">Uncharacterized protein</fullName>
    </submittedName>
</protein>
<evidence type="ECO:0000313" key="1">
    <source>
        <dbReference type="EMBL" id="QHU30518.1"/>
    </source>
</evidence>
<organism evidence="1">
    <name type="scientific">viral metagenome</name>
    <dbReference type="NCBI Taxonomy" id="1070528"/>
    <lineage>
        <taxon>unclassified sequences</taxon>
        <taxon>metagenomes</taxon>
        <taxon>organismal metagenomes</taxon>
    </lineage>
</organism>
<dbReference type="EMBL" id="MN740509">
    <property type="protein sequence ID" value="QHU30518.1"/>
    <property type="molecule type" value="Genomic_DNA"/>
</dbReference>
<proteinExistence type="predicted"/>
<sequence>MFSVNEINYVVCRLLGVNWESDIDYGNINYNSIINIDC</sequence>
<reference evidence="1" key="1">
    <citation type="journal article" date="2020" name="Nature">
        <title>Giant virus diversity and host interactions through global metagenomics.</title>
        <authorList>
            <person name="Schulz F."/>
            <person name="Roux S."/>
            <person name="Paez-Espino D."/>
            <person name="Jungbluth S."/>
            <person name="Walsh D.A."/>
            <person name="Denef V.J."/>
            <person name="McMahon K.D."/>
            <person name="Konstantinidis K.T."/>
            <person name="Eloe-Fadrosh E.A."/>
            <person name="Kyrpides N.C."/>
            <person name="Woyke T."/>
        </authorList>
    </citation>
    <scope>NUCLEOTIDE SEQUENCE</scope>
    <source>
        <strain evidence="1">GVMAG-M-3300027833-19</strain>
    </source>
</reference>